<evidence type="ECO:0000313" key="1">
    <source>
        <dbReference type="EMBL" id="CAD9596758.1"/>
    </source>
</evidence>
<name>A0A7S2L6C7_9STRA</name>
<gene>
    <name evidence="1" type="ORF">LDAN0321_LOCUS15281</name>
</gene>
<proteinExistence type="predicted"/>
<dbReference type="EMBL" id="HBGY01024649">
    <property type="protein sequence ID" value="CAD9596758.1"/>
    <property type="molecule type" value="Transcribed_RNA"/>
</dbReference>
<sequence>MEVQFFCNLPDVEYDTIDGPITFWRSLCADDSAFAFTSRADAINGISLLYNHLGLLMHVGTKATSNSKGSKSKQERCTFLEEWPMKKTLRKSGPGSEEKQPRILQPLHVRMERSRDLFHLRRVSVIVDL</sequence>
<reference evidence="1" key="1">
    <citation type="submission" date="2021-01" db="EMBL/GenBank/DDBJ databases">
        <authorList>
            <person name="Corre E."/>
            <person name="Pelletier E."/>
            <person name="Niang G."/>
            <person name="Scheremetjew M."/>
            <person name="Finn R."/>
            <person name="Kale V."/>
            <person name="Holt S."/>
            <person name="Cochrane G."/>
            <person name="Meng A."/>
            <person name="Brown T."/>
            <person name="Cohen L."/>
        </authorList>
    </citation>
    <scope>NUCLEOTIDE SEQUENCE</scope>
    <source>
        <strain evidence="1">B650</strain>
    </source>
</reference>
<accession>A0A7S2L6C7</accession>
<dbReference type="AlphaFoldDB" id="A0A7S2L6C7"/>
<organism evidence="1">
    <name type="scientific">Leptocylindrus danicus</name>
    <dbReference type="NCBI Taxonomy" id="163516"/>
    <lineage>
        <taxon>Eukaryota</taxon>
        <taxon>Sar</taxon>
        <taxon>Stramenopiles</taxon>
        <taxon>Ochrophyta</taxon>
        <taxon>Bacillariophyta</taxon>
        <taxon>Coscinodiscophyceae</taxon>
        <taxon>Chaetocerotophycidae</taxon>
        <taxon>Leptocylindrales</taxon>
        <taxon>Leptocylindraceae</taxon>
        <taxon>Leptocylindrus</taxon>
    </lineage>
</organism>
<protein>
    <submittedName>
        <fullName evidence="1">Uncharacterized protein</fullName>
    </submittedName>
</protein>